<dbReference type="AlphaFoldDB" id="A0A7W7K3Y7"/>
<evidence type="ECO:0000313" key="1">
    <source>
        <dbReference type="EMBL" id="MBB4840267.1"/>
    </source>
</evidence>
<keyword evidence="2" id="KW-1185">Reference proteome</keyword>
<organism evidence="1 2">
    <name type="scientific">Sphingomonas kyeonggiensis</name>
    <dbReference type="NCBI Taxonomy" id="1268553"/>
    <lineage>
        <taxon>Bacteria</taxon>
        <taxon>Pseudomonadati</taxon>
        <taxon>Pseudomonadota</taxon>
        <taxon>Alphaproteobacteria</taxon>
        <taxon>Sphingomonadales</taxon>
        <taxon>Sphingomonadaceae</taxon>
        <taxon>Sphingomonas</taxon>
    </lineage>
</organism>
<comment type="caution">
    <text evidence="1">The sequence shown here is derived from an EMBL/GenBank/DDBJ whole genome shotgun (WGS) entry which is preliminary data.</text>
</comment>
<gene>
    <name evidence="1" type="ORF">HNP52_003359</name>
</gene>
<reference evidence="1 2" key="1">
    <citation type="submission" date="2020-08" db="EMBL/GenBank/DDBJ databases">
        <title>Functional genomics of gut bacteria from endangered species of beetles.</title>
        <authorList>
            <person name="Carlos-Shanley C."/>
        </authorList>
    </citation>
    <scope>NUCLEOTIDE SEQUENCE [LARGE SCALE GENOMIC DNA]</scope>
    <source>
        <strain evidence="1 2">S00224</strain>
    </source>
</reference>
<accession>A0A7W7K3Y7</accession>
<dbReference type="RefSeq" id="WP_184168746.1">
    <property type="nucleotide sequence ID" value="NZ_JACHLN010000003.1"/>
</dbReference>
<protein>
    <submittedName>
        <fullName evidence="1">Uncharacterized protein</fullName>
    </submittedName>
</protein>
<dbReference type="EMBL" id="JACHLN010000003">
    <property type="protein sequence ID" value="MBB4840267.1"/>
    <property type="molecule type" value="Genomic_DNA"/>
</dbReference>
<proteinExistence type="predicted"/>
<evidence type="ECO:0000313" key="2">
    <source>
        <dbReference type="Proteomes" id="UP000575241"/>
    </source>
</evidence>
<sequence>MRAILCLGLIAASVPAGPSQPEMRAYGPWHVVSISSMSGAGNDDASVILVQGDQPDVMQVSWDQGGPVWVSIDIDKCAGEEDFEASYSVPVQDWMRQSRREVQSRLRGDMAGWLRQARVKCGNAASVKAFRLTHLGEAAADFHDRLRYYAGGETGR</sequence>
<dbReference type="Proteomes" id="UP000575241">
    <property type="component" value="Unassembled WGS sequence"/>
</dbReference>
<name>A0A7W7K3Y7_9SPHN</name>